<dbReference type="GO" id="GO:0004756">
    <property type="term" value="F:selenide, water dikinase activity"/>
    <property type="evidence" value="ECO:0007669"/>
    <property type="project" value="TreeGrafter"/>
</dbReference>
<accession>A0A061SRV2</accession>
<dbReference type="Pfam" id="PF00586">
    <property type="entry name" value="AIRS"/>
    <property type="match status" value="1"/>
</dbReference>
<dbReference type="eggNOG" id="COG1252">
    <property type="taxonomic scope" value="Bacteria"/>
</dbReference>
<dbReference type="NCBIfam" id="TIGR00476">
    <property type="entry name" value="selD"/>
    <property type="match status" value="1"/>
</dbReference>
<evidence type="ECO:0000256" key="2">
    <source>
        <dbReference type="ARBA" id="ARBA00022741"/>
    </source>
</evidence>
<dbReference type="Proteomes" id="UP000027337">
    <property type="component" value="Unassembled WGS sequence"/>
</dbReference>
<evidence type="ECO:0000256" key="1">
    <source>
        <dbReference type="ARBA" id="ARBA00022679"/>
    </source>
</evidence>
<evidence type="ECO:0000256" key="3">
    <source>
        <dbReference type="ARBA" id="ARBA00022777"/>
    </source>
</evidence>
<dbReference type="GO" id="GO:0005737">
    <property type="term" value="C:cytoplasm"/>
    <property type="evidence" value="ECO:0007669"/>
    <property type="project" value="TreeGrafter"/>
</dbReference>
<evidence type="ECO:0000313" key="10">
    <source>
        <dbReference type="Proteomes" id="UP000027337"/>
    </source>
</evidence>
<dbReference type="SUPFAM" id="SSF56042">
    <property type="entry name" value="PurM C-terminal domain-like"/>
    <property type="match status" value="1"/>
</dbReference>
<dbReference type="Gene3D" id="3.30.1330.10">
    <property type="entry name" value="PurM-like, N-terminal domain"/>
    <property type="match status" value="1"/>
</dbReference>
<keyword evidence="10" id="KW-1185">Reference proteome</keyword>
<sequence>MMQSNVPLTRDLVLVGGGHAHALVLRSWGMNPLSGVRLTVINPGPTAPYTGMLPGHVAGHYGRDTLEIDLVRLCRHAGARLILDRACGIDRAARQVLIEGRMPVAYDVASIDVGITAQMDLPGFAEHGVGAKPLDVYASRWRDFLAQVQAGQAAPEVAVIGGGVAGCELALAMAHALRQVGVAPDVTVIEAAAEISGVGASARRRLLAQMKQLGVAVRCGAQVTKVGAQRVEIAGQEAVAAALCVGAAGAFAHGWVGETDLPLQDGFIRVDETLGVEDDPALFAVGDCAHMPFAPRPKAGVYAVRAAPVLHHNLRAALGVGRRRRFKPQAHYLKLISLGGKSAMAEKFGMSLSGPLLWRWKDRIDRAFMEKFTNLPVMQAEPPRGPVAAGVAGMLEAAPLCGGCGAKVAGGVLGNALDHLKPVSGAVLTGAGDDAAVLRQPGGGFQVISTDHLRAMIADPVCMTQVAAVHALGDIWAMGAKPQVALTHLTLPQMAPDLQARTLAEITQAASAVMGAAGAQLVGGHTTMGAELTVGFTVTGVRDEIPITVSGAQDGDLLVLTRPIGTGVIFAADMQGKADGRDVAAALQTMQKPQDSAAAALANAHAMTDVTGFGLAGHVRAICRASMMDADLWQDQIPVYDGAQALSDKGIASSLMPANRRDAQVAGVDDPLLYDPQTAGGLLAALPPNAAAKAVAQLQAKGITAAVIGTLSAGQGAVTLAQRR</sequence>
<keyword evidence="4" id="KW-0067">ATP-binding</keyword>
<evidence type="ECO:0000259" key="6">
    <source>
        <dbReference type="Pfam" id="PF00586"/>
    </source>
</evidence>
<feature type="domain" description="FAD/NAD(P)-binding" evidence="8">
    <location>
        <begin position="11"/>
        <end position="304"/>
    </location>
</feature>
<dbReference type="Gene3D" id="3.90.650.10">
    <property type="entry name" value="PurM-like C-terminal domain"/>
    <property type="match status" value="1"/>
</dbReference>
<dbReference type="InterPro" id="IPR036676">
    <property type="entry name" value="PurM-like_C_sf"/>
</dbReference>
<dbReference type="NCBIfam" id="TIGR03169">
    <property type="entry name" value="Nterm_to_SelD"/>
    <property type="match status" value="1"/>
</dbReference>
<dbReference type="InterPro" id="IPR036921">
    <property type="entry name" value="PurM-like_N_sf"/>
</dbReference>
<dbReference type="PANTHER" id="PTHR10256:SF0">
    <property type="entry name" value="INACTIVE SELENIDE, WATER DIKINASE-LIKE PROTEIN-RELATED"/>
    <property type="match status" value="1"/>
</dbReference>
<dbReference type="STRING" id="83219.PM02_03045"/>
<dbReference type="InterPro" id="IPR016188">
    <property type="entry name" value="PurM-like_N"/>
</dbReference>
<keyword evidence="2" id="KW-0547">Nucleotide-binding</keyword>
<feature type="domain" description="PurM-like C-terminal" evidence="7">
    <location>
        <begin position="553"/>
        <end position="716"/>
    </location>
</feature>
<evidence type="ECO:0000259" key="8">
    <source>
        <dbReference type="Pfam" id="PF07992"/>
    </source>
</evidence>
<dbReference type="SUPFAM" id="SSF55326">
    <property type="entry name" value="PurM N-terminal domain-like"/>
    <property type="match status" value="1"/>
</dbReference>
<dbReference type="GO" id="GO:0016491">
    <property type="term" value="F:oxidoreductase activity"/>
    <property type="evidence" value="ECO:0007669"/>
    <property type="project" value="InterPro"/>
</dbReference>
<dbReference type="InterPro" id="IPR023753">
    <property type="entry name" value="FAD/NAD-binding_dom"/>
</dbReference>
<comment type="caution">
    <text evidence="9">The sequence shown here is derived from an EMBL/GenBank/DDBJ whole genome shotgun (WGS) entry which is preliminary data.</text>
</comment>
<organism evidence="9 10">
    <name type="scientific">Sulfitobacter mediterraneus</name>
    <dbReference type="NCBI Taxonomy" id="83219"/>
    <lineage>
        <taxon>Bacteria</taxon>
        <taxon>Pseudomonadati</taxon>
        <taxon>Pseudomonadota</taxon>
        <taxon>Alphaproteobacteria</taxon>
        <taxon>Rhodobacterales</taxon>
        <taxon>Roseobacteraceae</taxon>
        <taxon>Sulfitobacter</taxon>
    </lineage>
</organism>
<dbReference type="InterPro" id="IPR017584">
    <property type="entry name" value="Pyridine_nucleo_diS_OxRdtase_N"/>
</dbReference>
<dbReference type="Gene3D" id="3.50.50.100">
    <property type="match status" value="1"/>
</dbReference>
<keyword evidence="1" id="KW-0808">Transferase</keyword>
<evidence type="ECO:0000256" key="5">
    <source>
        <dbReference type="ARBA" id="ARBA00023266"/>
    </source>
</evidence>
<dbReference type="InterPro" id="IPR036188">
    <property type="entry name" value="FAD/NAD-bd_sf"/>
</dbReference>
<dbReference type="GO" id="GO:0005524">
    <property type="term" value="F:ATP binding"/>
    <property type="evidence" value="ECO:0007669"/>
    <property type="project" value="UniProtKB-KW"/>
</dbReference>
<dbReference type="PANTHER" id="PTHR10256">
    <property type="entry name" value="SELENIDE, WATER DIKINASE"/>
    <property type="match status" value="1"/>
</dbReference>
<evidence type="ECO:0000259" key="7">
    <source>
        <dbReference type="Pfam" id="PF02769"/>
    </source>
</evidence>
<feature type="domain" description="PurM-like N-terminal" evidence="6">
    <location>
        <begin position="432"/>
        <end position="541"/>
    </location>
</feature>
<dbReference type="Pfam" id="PF07992">
    <property type="entry name" value="Pyr_redox_2"/>
    <property type="match status" value="1"/>
</dbReference>
<proteinExistence type="predicted"/>
<dbReference type="GO" id="GO:0016260">
    <property type="term" value="P:selenocysteine biosynthetic process"/>
    <property type="evidence" value="ECO:0007669"/>
    <property type="project" value="TreeGrafter"/>
</dbReference>
<dbReference type="SUPFAM" id="SSF51905">
    <property type="entry name" value="FAD/NAD(P)-binding domain"/>
    <property type="match status" value="2"/>
</dbReference>
<reference evidence="9 10" key="1">
    <citation type="journal article" date="2014" name="Genome Announc.">
        <title>Draft Genome Sequences of Two Isolates of the Roseobacter Group, Sulfitobacter sp. Strains 3SOLIMAR09 and 1FIGIMAR09, from Harbors of Mallorca Island (Mediterranean Sea).</title>
        <authorList>
            <person name="Mas-Llado M."/>
            <person name="Pina-Villalonga J.M."/>
            <person name="Brunet-Galmes I."/>
            <person name="Nogales B."/>
            <person name="Bosch R."/>
        </authorList>
    </citation>
    <scope>NUCLEOTIDE SEQUENCE [LARGE SCALE GENOMIC DNA]</scope>
    <source>
        <strain evidence="9 10">1FIGIMAR09</strain>
    </source>
</reference>
<keyword evidence="5" id="KW-0711">Selenium</keyword>
<evidence type="ECO:0000313" key="9">
    <source>
        <dbReference type="EMBL" id="KAJ04436.1"/>
    </source>
</evidence>
<protein>
    <submittedName>
        <fullName evidence="9">Segregation protein B</fullName>
    </submittedName>
</protein>
<dbReference type="InterPro" id="IPR010918">
    <property type="entry name" value="PurM-like_C_dom"/>
</dbReference>
<keyword evidence="3" id="KW-0418">Kinase</keyword>
<name>A0A061SRV2_9RHOB</name>
<evidence type="ECO:0000256" key="4">
    <source>
        <dbReference type="ARBA" id="ARBA00022840"/>
    </source>
</evidence>
<dbReference type="InterPro" id="IPR004536">
    <property type="entry name" value="SPS/SelD"/>
</dbReference>
<dbReference type="CDD" id="cd02195">
    <property type="entry name" value="SelD"/>
    <property type="match status" value="1"/>
</dbReference>
<dbReference type="EMBL" id="JEMU01000002">
    <property type="protein sequence ID" value="KAJ04436.1"/>
    <property type="molecule type" value="Genomic_DNA"/>
</dbReference>
<dbReference type="eggNOG" id="COG0709">
    <property type="taxonomic scope" value="Bacteria"/>
</dbReference>
<dbReference type="Pfam" id="PF02769">
    <property type="entry name" value="AIRS_C"/>
    <property type="match status" value="1"/>
</dbReference>
<dbReference type="AlphaFoldDB" id="A0A061SRV2"/>
<gene>
    <name evidence="9" type="ORF">PM02_03045</name>
</gene>